<dbReference type="OrthoDB" id="2524570at2759"/>
<reference evidence="3 4" key="1">
    <citation type="journal article" date="2018" name="Elife">
        <title>Functional genomics of lipid metabolism in the oleaginous yeast Rhodosporidium toruloides.</title>
        <authorList>
            <person name="Coradetti S.T."/>
            <person name="Pinel D."/>
            <person name="Geiselman G."/>
            <person name="Ito M."/>
            <person name="Mondo S."/>
            <person name="Reilly M.C."/>
            <person name="Cheng Y.F."/>
            <person name="Bauer S."/>
            <person name="Grigoriev I."/>
            <person name="Gladden J.M."/>
            <person name="Simmons B.A."/>
            <person name="Brem R."/>
            <person name="Arkin A.P."/>
            <person name="Skerker J.M."/>
        </authorList>
    </citation>
    <scope>NUCLEOTIDE SEQUENCE [LARGE SCALE GENOMIC DNA]</scope>
    <source>
        <strain evidence="3 4">NBRC 0880</strain>
    </source>
</reference>
<feature type="compositionally biased region" description="Basic and acidic residues" evidence="1">
    <location>
        <begin position="348"/>
        <end position="370"/>
    </location>
</feature>
<protein>
    <recommendedName>
        <fullName evidence="5">Proteophosphoglycan ppg4</fullName>
    </recommendedName>
</protein>
<feature type="transmembrane region" description="Helical" evidence="2">
    <location>
        <begin position="228"/>
        <end position="246"/>
    </location>
</feature>
<evidence type="ECO:0008006" key="5">
    <source>
        <dbReference type="Google" id="ProtNLM"/>
    </source>
</evidence>
<dbReference type="PANTHER" id="PTHR40465">
    <property type="entry name" value="CHROMOSOME 1, WHOLE GENOME SHOTGUN SEQUENCE"/>
    <property type="match status" value="1"/>
</dbReference>
<feature type="transmembrane region" description="Helical" evidence="2">
    <location>
        <begin position="108"/>
        <end position="129"/>
    </location>
</feature>
<feature type="transmembrane region" description="Helical" evidence="2">
    <location>
        <begin position="187"/>
        <end position="207"/>
    </location>
</feature>
<evidence type="ECO:0000256" key="1">
    <source>
        <dbReference type="SAM" id="MobiDB-lite"/>
    </source>
</evidence>
<gene>
    <name evidence="3" type="ORF">AAT19DRAFT_9441</name>
</gene>
<keyword evidence="2" id="KW-0472">Membrane</keyword>
<dbReference type="Proteomes" id="UP000239560">
    <property type="component" value="Unassembled WGS sequence"/>
</dbReference>
<feature type="transmembrane region" description="Helical" evidence="2">
    <location>
        <begin position="67"/>
        <end position="88"/>
    </location>
</feature>
<accession>A0A2T0A274</accession>
<keyword evidence="2" id="KW-0812">Transmembrane</keyword>
<dbReference type="AlphaFoldDB" id="A0A2T0A274"/>
<keyword evidence="2" id="KW-1133">Transmembrane helix</keyword>
<dbReference type="PANTHER" id="PTHR40465:SF1">
    <property type="entry name" value="DUF6534 DOMAIN-CONTAINING PROTEIN"/>
    <property type="match status" value="1"/>
</dbReference>
<dbReference type="EMBL" id="LCTV02000010">
    <property type="protein sequence ID" value="PRQ72102.1"/>
    <property type="molecule type" value="Genomic_DNA"/>
</dbReference>
<feature type="region of interest" description="Disordered" evidence="1">
    <location>
        <begin position="346"/>
        <end position="370"/>
    </location>
</feature>
<feature type="transmembrane region" description="Helical" evidence="2">
    <location>
        <begin position="141"/>
        <end position="167"/>
    </location>
</feature>
<feature type="transmembrane region" description="Helical" evidence="2">
    <location>
        <begin position="258"/>
        <end position="279"/>
    </location>
</feature>
<proteinExistence type="predicted"/>
<evidence type="ECO:0000256" key="2">
    <source>
        <dbReference type="SAM" id="Phobius"/>
    </source>
</evidence>
<organism evidence="3 4">
    <name type="scientific">Rhodotorula toruloides</name>
    <name type="common">Yeast</name>
    <name type="synonym">Rhodosporidium toruloides</name>
    <dbReference type="NCBI Taxonomy" id="5286"/>
    <lineage>
        <taxon>Eukaryota</taxon>
        <taxon>Fungi</taxon>
        <taxon>Dikarya</taxon>
        <taxon>Basidiomycota</taxon>
        <taxon>Pucciniomycotina</taxon>
        <taxon>Microbotryomycetes</taxon>
        <taxon>Sporidiobolales</taxon>
        <taxon>Sporidiobolaceae</taxon>
        <taxon>Rhodotorula</taxon>
    </lineage>
</organism>
<comment type="caution">
    <text evidence="3">The sequence shown here is derived from an EMBL/GenBank/DDBJ whole genome shotgun (WGS) entry which is preliminary data.</text>
</comment>
<evidence type="ECO:0000313" key="3">
    <source>
        <dbReference type="EMBL" id="PRQ72102.1"/>
    </source>
</evidence>
<name>A0A2T0A274_RHOTO</name>
<evidence type="ECO:0000313" key="4">
    <source>
        <dbReference type="Proteomes" id="UP000239560"/>
    </source>
</evidence>
<feature type="transmembrane region" description="Helical" evidence="2">
    <location>
        <begin position="35"/>
        <end position="55"/>
    </location>
</feature>
<sequence length="370" mass="40098">MSTNDTSSWYDGDVPTMSAPQSLANIVLGPLQVGYQVQLILFGVYLSLFIVYAALGELKKHSRVGQAALTASCVLTTVHSSFVFYESYLTAVSQDRSSFVLENGDLTWNVLPMLIGIITAITEGFLAARAGQLIASRLIRFLFWGWLGVLIALVLIGSAVTCADGVLYYEGAEAADLVIQYSTGNSIYFWASCVADISVSAACAWSLRARIAGFNPTTDSLLRHLISIAFRTAAYTAVFSLVSAILATVYGDDTLNTWIVYCFWMFMPAAYGLSLFTFATSSKRAIEQRLGSSGSHGNVAGGTATKRRTTFKTSAVPGEAPIPLETIRLPRTQPLQIHVQHEQVVSVDHNEDRASSKGGSEKHHGPEWEV</sequence>